<accession>A0A2W2AB19</accession>
<feature type="region of interest" description="Disordered" evidence="1">
    <location>
        <begin position="1"/>
        <end position="20"/>
    </location>
</feature>
<dbReference type="RefSeq" id="WP_111001066.1">
    <property type="nucleotide sequence ID" value="NZ_QKTW01000031.1"/>
</dbReference>
<feature type="compositionally biased region" description="Polar residues" evidence="1">
    <location>
        <begin position="1"/>
        <end position="11"/>
    </location>
</feature>
<reference evidence="2 3" key="1">
    <citation type="submission" date="2018-06" db="EMBL/GenBank/DDBJ databases">
        <title>Mucibacter soli gen. nov., sp. nov., a new member of the family Chitinophagaceae producing mucin.</title>
        <authorList>
            <person name="Kim M.-K."/>
            <person name="Park S."/>
            <person name="Kim T.-S."/>
            <person name="Joung Y."/>
            <person name="Han J.-H."/>
            <person name="Kim S.B."/>
        </authorList>
    </citation>
    <scope>NUCLEOTIDE SEQUENCE [LARGE SCALE GENOMIC DNA]</scope>
    <source>
        <strain evidence="2 3">R1-15</strain>
    </source>
</reference>
<name>A0A2W2AB19_9BACT</name>
<dbReference type="EMBL" id="QKTW01000031">
    <property type="protein sequence ID" value="PZF70782.1"/>
    <property type="molecule type" value="Genomic_DNA"/>
</dbReference>
<dbReference type="AlphaFoldDB" id="A0A2W2AB19"/>
<proteinExistence type="predicted"/>
<gene>
    <name evidence="2" type="ORF">DN068_21715</name>
</gene>
<protein>
    <recommendedName>
        <fullName evidence="4">DUF5681 domain-containing protein</fullName>
    </recommendedName>
</protein>
<keyword evidence="3" id="KW-1185">Reference proteome</keyword>
<evidence type="ECO:0000256" key="1">
    <source>
        <dbReference type="SAM" id="MobiDB-lite"/>
    </source>
</evidence>
<evidence type="ECO:0000313" key="2">
    <source>
        <dbReference type="EMBL" id="PZF70782.1"/>
    </source>
</evidence>
<comment type="caution">
    <text evidence="2">The sequence shown here is derived from an EMBL/GenBank/DDBJ whole genome shotgun (WGS) entry which is preliminary data.</text>
</comment>
<evidence type="ECO:0008006" key="4">
    <source>
        <dbReference type="Google" id="ProtNLM"/>
    </source>
</evidence>
<dbReference type="OrthoDB" id="680019at2"/>
<evidence type="ECO:0000313" key="3">
    <source>
        <dbReference type="Proteomes" id="UP000248745"/>
    </source>
</evidence>
<sequence>MGLKRGQTNNIHGRPKGAENKVKADLKGAIKLFLGNNIGRLQDDFDSLSPKDRLLFFEKLLKYVVAAQAAVGDEADKEGIMIQGIWYSEKPHLSDDQFAELLNSVKNAT</sequence>
<organism evidence="2 3">
    <name type="scientific">Taibaiella soli</name>
    <dbReference type="NCBI Taxonomy" id="1649169"/>
    <lineage>
        <taxon>Bacteria</taxon>
        <taxon>Pseudomonadati</taxon>
        <taxon>Bacteroidota</taxon>
        <taxon>Chitinophagia</taxon>
        <taxon>Chitinophagales</taxon>
        <taxon>Chitinophagaceae</taxon>
        <taxon>Taibaiella</taxon>
    </lineage>
</organism>
<dbReference type="Proteomes" id="UP000248745">
    <property type="component" value="Unassembled WGS sequence"/>
</dbReference>